<sequence length="633" mass="72585">MASKIKNSKYSKKQMSIPHAHKILGPKVINVDPEPTAKNPERIESDNSSPGVDALKDGTDGTEQSSIKHVIPGNSNTHLHHPLSNKDSNKGSTSEVNKPADKQQEVSPPKNTTQHSQTTGSDSEDGEEKEHHLIDIPETIDIQNPKENVQDKTDDSLPKILNQGEDVLDKEEDEDEDEDHSMFDIPIDPLEEEEDESQMEESCDGESEAMLHQPLNIDLPSSSDIDVSSMVSMKEGCESPFSSWDSEPENDISPKKSLQDTNLEGNSLDVEENNRFVGVENVDDGFLCEVDNRSYDELLKKFIEKEEELRVSNLKLQLSEQEIVKLEVQAENREIQINDVCEKLELKEEELNEQKKLLEEEIFKNVTEQLEAAHKKLKISTDEVEVLRKELGIKSSMNNQLQCQIKEEKRNRYILENLVMKNDDDNINHKEELRKLNGSLADSRISFFSEKKQLTLKLEDCEARNKVLEQKVIQNEVESLNHFKDEIRYLRKRLAERKNELEAANRKSEKVMIEIDEANVKIDKLKAEICSRDDEISDMKKCMNEISASREELVVDYKAKLNEENELQLRVDELEETVIDQNGVIWKMAEEKKEAIRELCNSLEHYKSGYNEVMQAYESLYASRGTHCFSFLV</sequence>
<feature type="coiled-coil region" evidence="1">
    <location>
        <begin position="451"/>
        <end position="528"/>
    </location>
</feature>
<feature type="region of interest" description="Disordered" evidence="2">
    <location>
        <begin position="1"/>
        <end position="208"/>
    </location>
</feature>
<feature type="compositionally biased region" description="Polar residues" evidence="2">
    <location>
        <begin position="61"/>
        <end position="77"/>
    </location>
</feature>
<feature type="compositionally biased region" description="Acidic residues" evidence="2">
    <location>
        <begin position="166"/>
        <end position="179"/>
    </location>
</feature>
<dbReference type="Gramene" id="Psat05G0217700-T1">
    <property type="protein sequence ID" value="KAI5405299.1"/>
    <property type="gene ID" value="KIW84_052177"/>
</dbReference>
<dbReference type="Gene3D" id="1.10.287.1490">
    <property type="match status" value="1"/>
</dbReference>
<gene>
    <name evidence="3" type="ORF">KIW84_052177</name>
</gene>
<organism evidence="3 4">
    <name type="scientific">Pisum sativum</name>
    <name type="common">Garden pea</name>
    <name type="synonym">Lathyrus oleraceus</name>
    <dbReference type="NCBI Taxonomy" id="3888"/>
    <lineage>
        <taxon>Eukaryota</taxon>
        <taxon>Viridiplantae</taxon>
        <taxon>Streptophyta</taxon>
        <taxon>Embryophyta</taxon>
        <taxon>Tracheophyta</taxon>
        <taxon>Spermatophyta</taxon>
        <taxon>Magnoliopsida</taxon>
        <taxon>eudicotyledons</taxon>
        <taxon>Gunneridae</taxon>
        <taxon>Pentapetalae</taxon>
        <taxon>rosids</taxon>
        <taxon>fabids</taxon>
        <taxon>Fabales</taxon>
        <taxon>Fabaceae</taxon>
        <taxon>Papilionoideae</taxon>
        <taxon>50 kb inversion clade</taxon>
        <taxon>NPAAA clade</taxon>
        <taxon>Hologalegina</taxon>
        <taxon>IRL clade</taxon>
        <taxon>Fabeae</taxon>
        <taxon>Lathyrus</taxon>
    </lineage>
</organism>
<evidence type="ECO:0000313" key="4">
    <source>
        <dbReference type="Proteomes" id="UP001058974"/>
    </source>
</evidence>
<feature type="compositionally biased region" description="Basic and acidic residues" evidence="2">
    <location>
        <begin position="148"/>
        <end position="157"/>
    </location>
</feature>
<feature type="compositionally biased region" description="Acidic residues" evidence="2">
    <location>
        <begin position="189"/>
        <end position="207"/>
    </location>
</feature>
<comment type="caution">
    <text evidence="3">The sequence shown here is derived from an EMBL/GenBank/DDBJ whole genome shotgun (WGS) entry which is preliminary data.</text>
</comment>
<proteinExistence type="predicted"/>
<feature type="region of interest" description="Disordered" evidence="2">
    <location>
        <begin position="232"/>
        <end position="262"/>
    </location>
</feature>
<evidence type="ECO:0000256" key="1">
    <source>
        <dbReference type="SAM" id="Coils"/>
    </source>
</evidence>
<protein>
    <submittedName>
        <fullName evidence="3">Uncharacterized protein</fullName>
    </submittedName>
</protein>
<feature type="coiled-coil region" evidence="1">
    <location>
        <begin position="316"/>
        <end position="418"/>
    </location>
</feature>
<evidence type="ECO:0000313" key="3">
    <source>
        <dbReference type="EMBL" id="KAI5405299.1"/>
    </source>
</evidence>
<evidence type="ECO:0000256" key="2">
    <source>
        <dbReference type="SAM" id="MobiDB-lite"/>
    </source>
</evidence>
<keyword evidence="4" id="KW-1185">Reference proteome</keyword>
<feature type="compositionally biased region" description="Polar residues" evidence="2">
    <location>
        <begin position="105"/>
        <end position="121"/>
    </location>
</feature>
<accession>A0A9D4WM05</accession>
<reference evidence="3 4" key="1">
    <citation type="journal article" date="2022" name="Nat. Genet.">
        <title>Improved pea reference genome and pan-genome highlight genomic features and evolutionary characteristics.</title>
        <authorList>
            <person name="Yang T."/>
            <person name="Liu R."/>
            <person name="Luo Y."/>
            <person name="Hu S."/>
            <person name="Wang D."/>
            <person name="Wang C."/>
            <person name="Pandey M.K."/>
            <person name="Ge S."/>
            <person name="Xu Q."/>
            <person name="Li N."/>
            <person name="Li G."/>
            <person name="Huang Y."/>
            <person name="Saxena R.K."/>
            <person name="Ji Y."/>
            <person name="Li M."/>
            <person name="Yan X."/>
            <person name="He Y."/>
            <person name="Liu Y."/>
            <person name="Wang X."/>
            <person name="Xiang C."/>
            <person name="Varshney R.K."/>
            <person name="Ding H."/>
            <person name="Gao S."/>
            <person name="Zong X."/>
        </authorList>
    </citation>
    <scope>NUCLEOTIDE SEQUENCE [LARGE SCALE GENOMIC DNA]</scope>
    <source>
        <strain evidence="3 4">cv. Zhongwan 6</strain>
    </source>
</reference>
<dbReference type="AlphaFoldDB" id="A0A9D4WM05"/>
<feature type="compositionally biased region" description="Basic residues" evidence="2">
    <location>
        <begin position="1"/>
        <end position="12"/>
    </location>
</feature>
<name>A0A9D4WM05_PEA</name>
<dbReference type="Proteomes" id="UP001058974">
    <property type="component" value="Chromosome 5"/>
</dbReference>
<dbReference type="EMBL" id="JAMSHJ010000005">
    <property type="protein sequence ID" value="KAI5405299.1"/>
    <property type="molecule type" value="Genomic_DNA"/>
</dbReference>
<keyword evidence="1" id="KW-0175">Coiled coil</keyword>